<feature type="transmembrane region" description="Helical" evidence="1">
    <location>
        <begin position="7"/>
        <end position="29"/>
    </location>
</feature>
<organism evidence="2 3">
    <name type="scientific">Treponema vincentii F0403</name>
    <dbReference type="NCBI Taxonomy" id="1125702"/>
    <lineage>
        <taxon>Bacteria</taxon>
        <taxon>Pseudomonadati</taxon>
        <taxon>Spirochaetota</taxon>
        <taxon>Spirochaetia</taxon>
        <taxon>Spirochaetales</taxon>
        <taxon>Treponemataceae</taxon>
        <taxon>Treponema</taxon>
    </lineage>
</organism>
<dbReference type="Proteomes" id="UP000014605">
    <property type="component" value="Unassembled WGS sequence"/>
</dbReference>
<keyword evidence="3" id="KW-1185">Reference proteome</keyword>
<evidence type="ECO:0000313" key="2">
    <source>
        <dbReference type="EMBL" id="EPF46612.1"/>
    </source>
</evidence>
<accession>S3LQL5</accession>
<reference evidence="2 3" key="1">
    <citation type="submission" date="2013-04" db="EMBL/GenBank/DDBJ databases">
        <title>The Genome Sequence of Treponema vincentii F0403.</title>
        <authorList>
            <consortium name="The Broad Institute Genomics Platform"/>
            <person name="Earl A."/>
            <person name="Ward D."/>
            <person name="Feldgarden M."/>
            <person name="Gevers D."/>
            <person name="Leonetti C."/>
            <person name="Izard J."/>
            <person name="Walker B."/>
            <person name="Young S."/>
            <person name="Zeng Q."/>
            <person name="Gargeya S."/>
            <person name="Fitzgerald M."/>
            <person name="Haas B."/>
            <person name="Abouelleil A."/>
            <person name="Allen A.W."/>
            <person name="Alvarado L."/>
            <person name="Arachchi H.M."/>
            <person name="Berlin A.M."/>
            <person name="Chapman S.B."/>
            <person name="Gainer-Dewar J."/>
            <person name="Goldberg J."/>
            <person name="Griggs A."/>
            <person name="Gujja S."/>
            <person name="Hansen M."/>
            <person name="Howarth C."/>
            <person name="Imamovic A."/>
            <person name="Ireland A."/>
            <person name="Larimer J."/>
            <person name="McCowan C."/>
            <person name="Murphy C."/>
            <person name="Pearson M."/>
            <person name="Poon T.W."/>
            <person name="Priest M."/>
            <person name="Roberts A."/>
            <person name="Saif S."/>
            <person name="Shea T."/>
            <person name="Sisk P."/>
            <person name="Sykes S."/>
            <person name="Wortman J."/>
            <person name="Nusbaum C."/>
            <person name="Birren B."/>
        </authorList>
    </citation>
    <scope>NUCLEOTIDE SEQUENCE [LARGE SCALE GENOMIC DNA]</scope>
    <source>
        <strain evidence="2 3">F0403</strain>
    </source>
</reference>
<feature type="transmembrane region" description="Helical" evidence="1">
    <location>
        <begin position="94"/>
        <end position="112"/>
    </location>
</feature>
<dbReference type="RefSeq" id="WP_016519394.1">
    <property type="nucleotide sequence ID" value="NZ_KE332512.1"/>
</dbReference>
<keyword evidence="1" id="KW-0472">Membrane</keyword>
<sequence>MKVTCKLIPSLVSIGIALLIAYGFSAANMQEWQRWLMFAVCAVEFIVLFGGGFGLKYAEGGNINITVLSIIFIIIALIIQLIATFAAFSLTLYIIVNGLLVLIYIGIAYAIAKAL</sequence>
<proteinExistence type="predicted"/>
<name>S3LQL5_9SPIR</name>
<feature type="transmembrane region" description="Helical" evidence="1">
    <location>
        <begin position="35"/>
        <end position="55"/>
    </location>
</feature>
<gene>
    <name evidence="2" type="ORF">HMPREF1222_02136</name>
</gene>
<protein>
    <submittedName>
        <fullName evidence="2">Uncharacterized protein</fullName>
    </submittedName>
</protein>
<dbReference type="PATRIC" id="fig|1125702.3.peg.2210"/>
<keyword evidence="1" id="KW-1133">Transmembrane helix</keyword>
<evidence type="ECO:0000256" key="1">
    <source>
        <dbReference type="SAM" id="Phobius"/>
    </source>
</evidence>
<dbReference type="GeneID" id="301462253"/>
<keyword evidence="1" id="KW-0812">Transmembrane</keyword>
<dbReference type="AlphaFoldDB" id="S3LQL5"/>
<evidence type="ECO:0000313" key="3">
    <source>
        <dbReference type="Proteomes" id="UP000014605"/>
    </source>
</evidence>
<feature type="transmembrane region" description="Helical" evidence="1">
    <location>
        <begin position="67"/>
        <end position="88"/>
    </location>
</feature>
<comment type="caution">
    <text evidence="2">The sequence shown here is derived from an EMBL/GenBank/DDBJ whole genome shotgun (WGS) entry which is preliminary data.</text>
</comment>
<dbReference type="HOGENOM" id="CLU_2107942_0_0_12"/>
<dbReference type="EMBL" id="ATFC01000009">
    <property type="protein sequence ID" value="EPF46612.1"/>
    <property type="molecule type" value="Genomic_DNA"/>
</dbReference>